<comment type="caution">
    <text evidence="10">The sequence shown here is derived from an EMBL/GenBank/DDBJ whole genome shotgun (WGS) entry which is preliminary data.</text>
</comment>
<dbReference type="RefSeq" id="WP_110886044.1">
    <property type="nucleotide sequence ID" value="NZ_QJSX01000004.1"/>
</dbReference>
<dbReference type="SUPFAM" id="SSF88697">
    <property type="entry name" value="PUA domain-like"/>
    <property type="match status" value="1"/>
</dbReference>
<organism evidence="10 11">
    <name type="scientific">Deinococcus yavapaiensis KR-236</name>
    <dbReference type="NCBI Taxonomy" id="694435"/>
    <lineage>
        <taxon>Bacteria</taxon>
        <taxon>Thermotogati</taxon>
        <taxon>Deinococcota</taxon>
        <taxon>Deinococci</taxon>
        <taxon>Deinococcales</taxon>
        <taxon>Deinococcaceae</taxon>
        <taxon>Deinococcus</taxon>
    </lineage>
</organism>
<sequence length="401" mass="43906">MKETTKRPSTAPKVRLKAGRERRVLGRYPFGHSGDILEADAGIAPGSIVDVHAESGTFLGRGYFNAEGGTPLRMLTLEREEIDARFYERRVREALRRREERVTGTNALRVVHGEADGLPGVIADRFGDVLSVQFRNAGVERHRDLVLNALASVTGASSAFERSDTVERRREGLELRTGALWGELPSRVEFFEDDLTLAFDPTTSQKTGFYLDQRDNRRLLRSLVNPGDTFLDVYSYTGTFSLHAAKAGAKTLAVDKDHVALGVLEGCARDNAVERLVGVRLGDALDVLGALEKEKRTASVAVFDPPTLAKRKDDVPNAKRVFTTGAASLLRMLSNGGHLLISTCAHYLRVDDLLDAARVAAGEANVGAEVVAVTYQPADHPWMLAVPESLYLKSVLLKVEK</sequence>
<name>A0A318S7P6_9DEIO</name>
<dbReference type="GO" id="GO:0003723">
    <property type="term" value="F:RNA binding"/>
    <property type="evidence" value="ECO:0007669"/>
    <property type="project" value="UniProtKB-KW"/>
</dbReference>
<evidence type="ECO:0000256" key="5">
    <source>
        <dbReference type="ARBA" id="ARBA00022679"/>
    </source>
</evidence>
<dbReference type="InterPro" id="IPR015947">
    <property type="entry name" value="PUA-like_sf"/>
</dbReference>
<keyword evidence="3" id="KW-0698">rRNA processing</keyword>
<feature type="domain" description="PUA" evidence="9">
    <location>
        <begin position="12"/>
        <end position="96"/>
    </location>
</feature>
<dbReference type="CDD" id="cd02440">
    <property type="entry name" value="AdoMet_MTases"/>
    <property type="match status" value="1"/>
</dbReference>
<dbReference type="PROSITE" id="PS50890">
    <property type="entry name" value="PUA"/>
    <property type="match status" value="1"/>
</dbReference>
<keyword evidence="4 10" id="KW-0489">Methyltransferase</keyword>
<comment type="subcellular location">
    <subcellularLocation>
        <location evidence="1">Cytoplasm</location>
    </subcellularLocation>
</comment>
<dbReference type="Proteomes" id="UP000248326">
    <property type="component" value="Unassembled WGS sequence"/>
</dbReference>
<dbReference type="OrthoDB" id="9805492at2"/>
<dbReference type="InterPro" id="IPR041532">
    <property type="entry name" value="RlmI-like_PUA"/>
</dbReference>
<keyword evidence="6" id="KW-0949">S-adenosyl-L-methionine</keyword>
<evidence type="ECO:0000256" key="2">
    <source>
        <dbReference type="ARBA" id="ARBA00022490"/>
    </source>
</evidence>
<dbReference type="GO" id="GO:0006364">
    <property type="term" value="P:rRNA processing"/>
    <property type="evidence" value="ECO:0007669"/>
    <property type="project" value="UniProtKB-KW"/>
</dbReference>
<evidence type="ECO:0000256" key="8">
    <source>
        <dbReference type="ARBA" id="ARBA00038091"/>
    </source>
</evidence>
<evidence type="ECO:0000256" key="7">
    <source>
        <dbReference type="ARBA" id="ARBA00022884"/>
    </source>
</evidence>
<evidence type="ECO:0000256" key="1">
    <source>
        <dbReference type="ARBA" id="ARBA00004496"/>
    </source>
</evidence>
<reference evidence="10 11" key="1">
    <citation type="submission" date="2018-06" db="EMBL/GenBank/DDBJ databases">
        <title>Genomic Encyclopedia of Type Strains, Phase IV (KMG-IV): sequencing the most valuable type-strain genomes for metagenomic binning, comparative biology and taxonomic classification.</title>
        <authorList>
            <person name="Goeker M."/>
        </authorList>
    </citation>
    <scope>NUCLEOTIDE SEQUENCE [LARGE SCALE GENOMIC DNA]</scope>
    <source>
        <strain evidence="10 11">DSM 18048</strain>
    </source>
</reference>
<dbReference type="Pfam" id="PF17785">
    <property type="entry name" value="PUA_3"/>
    <property type="match status" value="1"/>
</dbReference>
<dbReference type="CDD" id="cd11572">
    <property type="entry name" value="RlmI_M_like"/>
    <property type="match status" value="1"/>
</dbReference>
<dbReference type="CDD" id="cd21153">
    <property type="entry name" value="PUA_RlmI"/>
    <property type="match status" value="1"/>
</dbReference>
<comment type="similarity">
    <text evidence="8">Belongs to the methyltransferase superfamily. RlmI family.</text>
</comment>
<evidence type="ECO:0000259" key="9">
    <source>
        <dbReference type="SMART" id="SM00359"/>
    </source>
</evidence>
<keyword evidence="11" id="KW-1185">Reference proteome</keyword>
<dbReference type="Gene3D" id="2.30.130.10">
    <property type="entry name" value="PUA domain"/>
    <property type="match status" value="1"/>
</dbReference>
<dbReference type="PANTHER" id="PTHR42873:SF1">
    <property type="entry name" value="S-ADENOSYLMETHIONINE-DEPENDENT METHYLTRANSFERASE DOMAIN-CONTAINING PROTEIN"/>
    <property type="match status" value="1"/>
</dbReference>
<dbReference type="Gene3D" id="3.40.50.150">
    <property type="entry name" value="Vaccinia Virus protein VP39"/>
    <property type="match status" value="1"/>
</dbReference>
<evidence type="ECO:0000256" key="6">
    <source>
        <dbReference type="ARBA" id="ARBA00022691"/>
    </source>
</evidence>
<dbReference type="SUPFAM" id="SSF53335">
    <property type="entry name" value="S-adenosyl-L-methionine-dependent methyltransferases"/>
    <property type="match status" value="1"/>
</dbReference>
<evidence type="ECO:0000313" key="11">
    <source>
        <dbReference type="Proteomes" id="UP000248326"/>
    </source>
</evidence>
<dbReference type="InterPro" id="IPR002478">
    <property type="entry name" value="PUA"/>
</dbReference>
<dbReference type="AlphaFoldDB" id="A0A318S7P6"/>
<keyword evidence="7" id="KW-0694">RNA-binding</keyword>
<proteinExistence type="inferred from homology"/>
<evidence type="ECO:0000256" key="3">
    <source>
        <dbReference type="ARBA" id="ARBA00022552"/>
    </source>
</evidence>
<dbReference type="InterPro" id="IPR036974">
    <property type="entry name" value="PUA_sf"/>
</dbReference>
<dbReference type="PANTHER" id="PTHR42873">
    <property type="entry name" value="RIBOSOMAL RNA LARGE SUBUNIT METHYLTRANSFERASE"/>
    <property type="match status" value="1"/>
</dbReference>
<dbReference type="EMBL" id="QJSX01000004">
    <property type="protein sequence ID" value="PYE54936.1"/>
    <property type="molecule type" value="Genomic_DNA"/>
</dbReference>
<dbReference type="InterPro" id="IPR029063">
    <property type="entry name" value="SAM-dependent_MTases_sf"/>
</dbReference>
<gene>
    <name evidence="10" type="ORF">DES52_104210</name>
</gene>
<dbReference type="SMART" id="SM00359">
    <property type="entry name" value="PUA"/>
    <property type="match status" value="1"/>
</dbReference>
<dbReference type="GO" id="GO:0032259">
    <property type="term" value="P:methylation"/>
    <property type="evidence" value="ECO:0007669"/>
    <property type="project" value="UniProtKB-KW"/>
</dbReference>
<dbReference type="Gene3D" id="3.30.750.80">
    <property type="entry name" value="RNA methyltransferase domain (HRMD) like"/>
    <property type="match status" value="1"/>
</dbReference>
<keyword evidence="2" id="KW-0963">Cytoplasm</keyword>
<evidence type="ECO:0000313" key="10">
    <source>
        <dbReference type="EMBL" id="PYE54936.1"/>
    </source>
</evidence>
<dbReference type="GO" id="GO:0008168">
    <property type="term" value="F:methyltransferase activity"/>
    <property type="evidence" value="ECO:0007669"/>
    <property type="project" value="UniProtKB-KW"/>
</dbReference>
<protein>
    <submittedName>
        <fullName evidence="10">SAM-dependent methyltransferase</fullName>
    </submittedName>
</protein>
<keyword evidence="5 10" id="KW-0808">Transferase</keyword>
<evidence type="ECO:0000256" key="4">
    <source>
        <dbReference type="ARBA" id="ARBA00022603"/>
    </source>
</evidence>
<accession>A0A318S7P6</accession>